<dbReference type="InterPro" id="IPR000577">
    <property type="entry name" value="Carb_kinase_FGGY"/>
</dbReference>
<keyword evidence="5 8" id="KW-0418">Kinase</keyword>
<dbReference type="PROSITE" id="PS00445">
    <property type="entry name" value="FGGY_KINASES_2"/>
    <property type="match status" value="1"/>
</dbReference>
<feature type="site" description="Important for activity" evidence="8">
    <location>
        <position position="11"/>
    </location>
</feature>
<feature type="binding site" evidence="8">
    <location>
        <begin position="74"/>
        <end position="75"/>
    </location>
    <ligand>
        <name>substrate</name>
    </ligand>
</feature>
<dbReference type="SUPFAM" id="SSF53067">
    <property type="entry name" value="Actin-like ATPase domain"/>
    <property type="match status" value="2"/>
</dbReference>
<keyword evidence="2 8" id="KW-0859">Xylose metabolism</keyword>
<organism evidence="13 14">
    <name type="scientific">Candidatus Planktophila limnetica</name>
    <dbReference type="NCBI Taxonomy" id="573600"/>
    <lineage>
        <taxon>Bacteria</taxon>
        <taxon>Bacillati</taxon>
        <taxon>Actinomycetota</taxon>
        <taxon>Actinomycetes</taxon>
        <taxon>Candidatus Nanopelagicales</taxon>
        <taxon>Candidatus Nanopelagicaceae</taxon>
        <taxon>Candidatus Planktophila</taxon>
    </lineage>
</organism>
<comment type="catalytic activity">
    <reaction evidence="8 10">
        <text>D-xylulose + ATP = D-xylulose 5-phosphate + ADP + H(+)</text>
        <dbReference type="Rhea" id="RHEA:10964"/>
        <dbReference type="ChEBI" id="CHEBI:15378"/>
        <dbReference type="ChEBI" id="CHEBI:17140"/>
        <dbReference type="ChEBI" id="CHEBI:30616"/>
        <dbReference type="ChEBI" id="CHEBI:57737"/>
        <dbReference type="ChEBI" id="CHEBI:456216"/>
        <dbReference type="EC" id="2.7.1.17"/>
    </reaction>
</comment>
<evidence type="ECO:0000256" key="3">
    <source>
        <dbReference type="ARBA" id="ARBA00022679"/>
    </source>
</evidence>
<dbReference type="Proteomes" id="UP000217221">
    <property type="component" value="Chromosome"/>
</dbReference>
<evidence type="ECO:0000313" key="13">
    <source>
        <dbReference type="EMBL" id="ASY27856.1"/>
    </source>
</evidence>
<dbReference type="GO" id="GO:0042732">
    <property type="term" value="P:D-xylose metabolic process"/>
    <property type="evidence" value="ECO:0007669"/>
    <property type="project" value="UniProtKB-KW"/>
</dbReference>
<dbReference type="Pfam" id="PF00370">
    <property type="entry name" value="FGGY_N"/>
    <property type="match status" value="1"/>
</dbReference>
<dbReference type="PANTHER" id="PTHR43095">
    <property type="entry name" value="SUGAR KINASE"/>
    <property type="match status" value="1"/>
</dbReference>
<evidence type="ECO:0000313" key="14">
    <source>
        <dbReference type="Proteomes" id="UP000217221"/>
    </source>
</evidence>
<evidence type="ECO:0000256" key="9">
    <source>
        <dbReference type="RuleBase" id="RU003733"/>
    </source>
</evidence>
<dbReference type="NCBIfam" id="TIGR01312">
    <property type="entry name" value="XylB"/>
    <property type="match status" value="1"/>
</dbReference>
<dbReference type="GO" id="GO:0005524">
    <property type="term" value="F:ATP binding"/>
    <property type="evidence" value="ECO:0007669"/>
    <property type="project" value="UniProtKB-UniRule"/>
</dbReference>
<dbReference type="HAMAP" id="MF_02220">
    <property type="entry name" value="XylB"/>
    <property type="match status" value="1"/>
</dbReference>
<comment type="function">
    <text evidence="8">Catalyzes the phosphorylation of D-xylulose to D-xylulose 5-phosphate.</text>
</comment>
<dbReference type="OrthoDB" id="9805576at2"/>
<evidence type="ECO:0000259" key="12">
    <source>
        <dbReference type="Pfam" id="PF02782"/>
    </source>
</evidence>
<dbReference type="InterPro" id="IPR050406">
    <property type="entry name" value="FGGY_Carb_Kinase"/>
</dbReference>
<evidence type="ECO:0000256" key="6">
    <source>
        <dbReference type="ARBA" id="ARBA00022840"/>
    </source>
</evidence>
<comment type="similarity">
    <text evidence="1 8 9">Belongs to the FGGY kinase family.</text>
</comment>
<keyword evidence="7 8" id="KW-0119">Carbohydrate metabolism</keyword>
<reference evidence="13 14" key="1">
    <citation type="submission" date="2016-07" db="EMBL/GenBank/DDBJ databases">
        <title>High microdiversification within the ubiquitous acI lineage of Actinobacteria.</title>
        <authorList>
            <person name="Neuenschwander S.M."/>
            <person name="Salcher M."/>
            <person name="Ghai R."/>
            <person name="Pernthaler J."/>
        </authorList>
    </citation>
    <scope>NUCLEOTIDE SEQUENCE [LARGE SCALE GENOMIC DNA]</scope>
    <source>
        <strain evidence="13">MMS-VB-114</strain>
    </source>
</reference>
<dbReference type="Gene3D" id="3.30.420.40">
    <property type="match status" value="2"/>
</dbReference>
<evidence type="ECO:0000256" key="2">
    <source>
        <dbReference type="ARBA" id="ARBA00022629"/>
    </source>
</evidence>
<dbReference type="InterPro" id="IPR006000">
    <property type="entry name" value="Xylulokinase"/>
</dbReference>
<feature type="domain" description="Carbohydrate kinase FGGY C-terminal" evidence="12">
    <location>
        <begin position="248"/>
        <end position="430"/>
    </location>
</feature>
<feature type="domain" description="Carbohydrate kinase FGGY N-terminal" evidence="11">
    <location>
        <begin position="7"/>
        <end position="238"/>
    </location>
</feature>
<proteinExistence type="inferred from homology"/>
<keyword evidence="3 8" id="KW-0808">Transferase</keyword>
<dbReference type="EC" id="2.7.1.17" evidence="8 10"/>
<evidence type="ECO:0000256" key="10">
    <source>
        <dbReference type="RuleBase" id="RU364073"/>
    </source>
</evidence>
<dbReference type="PIRSF" id="PIRSF000538">
    <property type="entry name" value="GlpK"/>
    <property type="match status" value="1"/>
</dbReference>
<evidence type="ECO:0000256" key="1">
    <source>
        <dbReference type="ARBA" id="ARBA00009156"/>
    </source>
</evidence>
<dbReference type="KEGG" id="plim:PHILAsVB114_04285"/>
<keyword evidence="6 8" id="KW-0067">ATP-binding</keyword>
<evidence type="ECO:0000256" key="8">
    <source>
        <dbReference type="HAMAP-Rule" id="MF_02220"/>
    </source>
</evidence>
<keyword evidence="4 8" id="KW-0547">Nucleotide-binding</keyword>
<name>A0A249LG04_9ACTN</name>
<dbReference type="GO" id="GO:0004856">
    <property type="term" value="F:D-xylulokinase activity"/>
    <property type="evidence" value="ECO:0007669"/>
    <property type="project" value="UniProtKB-UniRule"/>
</dbReference>
<dbReference type="InterPro" id="IPR018484">
    <property type="entry name" value="FGGY_N"/>
</dbReference>
<dbReference type="AlphaFoldDB" id="A0A249LG04"/>
<dbReference type="GO" id="GO:0005998">
    <property type="term" value="P:xylulose catabolic process"/>
    <property type="evidence" value="ECO:0007669"/>
    <property type="project" value="UniProtKB-UniRule"/>
</dbReference>
<dbReference type="PANTHER" id="PTHR43095:SF5">
    <property type="entry name" value="XYLULOSE KINASE"/>
    <property type="match status" value="1"/>
</dbReference>
<evidence type="ECO:0000259" key="11">
    <source>
        <dbReference type="Pfam" id="PF00370"/>
    </source>
</evidence>
<dbReference type="InterPro" id="IPR018483">
    <property type="entry name" value="Carb_kinase_FGGY_CS"/>
</dbReference>
<feature type="active site" description="Proton acceptor" evidence="8">
    <location>
        <position position="231"/>
    </location>
</feature>
<evidence type="ECO:0000256" key="4">
    <source>
        <dbReference type="ARBA" id="ARBA00022741"/>
    </source>
</evidence>
<dbReference type="InterPro" id="IPR018485">
    <property type="entry name" value="FGGY_C"/>
</dbReference>
<keyword evidence="14" id="KW-1185">Reference proteome</keyword>
<protein>
    <recommendedName>
        <fullName evidence="8 10">Xylulose kinase</fullName>
        <shortName evidence="8 10">Xylulokinase</shortName>
        <ecNumber evidence="8 10">2.7.1.17</ecNumber>
    </recommendedName>
</protein>
<gene>
    <name evidence="8 10" type="primary">xylB</name>
    <name evidence="13" type="ORF">PHILAsVB114_04285</name>
</gene>
<dbReference type="Pfam" id="PF02782">
    <property type="entry name" value="FGGY_C"/>
    <property type="match status" value="1"/>
</dbReference>
<evidence type="ECO:0000256" key="7">
    <source>
        <dbReference type="ARBA" id="ARBA00023277"/>
    </source>
</evidence>
<dbReference type="EMBL" id="CP016782">
    <property type="protein sequence ID" value="ASY27856.1"/>
    <property type="molecule type" value="Genomic_DNA"/>
</dbReference>
<sequence>MANSKLVAGVDSSTQSVKVVIRDANTGALIRQGRASHTDGTEINPRIWKEALDLAIIEAGGLDDVAAISIAGQQHGMVALDSNADVIRDALLWNDMRSAQAAKDLNHELGGDAETARKVGSVLVASFTASKLRWMADAEPENAKKVAAIALPHDWLSWQLQGGKDFEKLFTDASDASGTGYFDPTTSHYREDILKLALRHDGEYLLPRIIKPGEFGGTTSSGVPVAGGAGDNAGAALGIQAEPGDVIVSLGTSGTAFAVSKTPTHDASGQVAGFADASGQFLPLVCTLNAARILDAATRILGISHDEVGQLALTADAGAHGLSLLPYFEGERTPNRPNAKGVLSGMNLANSNRENIARAMIEGMLCGLVDAVDALEKLGVGVQRILLIGGAAKNPGVAPIASALFGREVLIPPAGEYVADGAAKQAAWALLGGKTAPQWDLGSVVSVNQKATPHVVDQYRVLRDQTENW</sequence>
<dbReference type="InterPro" id="IPR043129">
    <property type="entry name" value="ATPase_NBD"/>
</dbReference>
<accession>A0A249LG04</accession>
<dbReference type="CDD" id="cd07809">
    <property type="entry name" value="ASKHA_NBD_FGGY_BaXK-like"/>
    <property type="match status" value="1"/>
</dbReference>
<dbReference type="RefSeq" id="WP_095698154.1">
    <property type="nucleotide sequence ID" value="NZ_CP016782.1"/>
</dbReference>
<evidence type="ECO:0000256" key="5">
    <source>
        <dbReference type="ARBA" id="ARBA00022777"/>
    </source>
</evidence>